<sequence>MQYPLYVHRNDDLRYRGSFPDFPGAHACGNSLEELKHNALDVVQRVYDGSEDLIPAPTSDTSALQALDMDDGEGLWLFVEIDMARVISRAVRIQLSLSKSALQDVDAAAQQCHMTRSAFITLACIHELENAEVAGAPPEFATMLADST</sequence>
<dbReference type="InterPro" id="IPR035069">
    <property type="entry name" value="TTHA1013/TTHA0281-like"/>
</dbReference>
<dbReference type="EMBL" id="JABBGJ010000047">
    <property type="protein sequence ID" value="NMM02991.1"/>
    <property type="molecule type" value="Genomic_DNA"/>
</dbReference>
<dbReference type="SUPFAM" id="SSF143100">
    <property type="entry name" value="TTHA1013/TTHA0281-like"/>
    <property type="match status" value="1"/>
</dbReference>
<comment type="caution">
    <text evidence="2">The sequence shown here is derived from an EMBL/GenBank/DDBJ whole genome shotgun (WGS) entry which is preliminary data.</text>
</comment>
<dbReference type="Proteomes" id="UP000544134">
    <property type="component" value="Unassembled WGS sequence"/>
</dbReference>
<reference evidence="2 3" key="1">
    <citation type="submission" date="2020-04" db="EMBL/GenBank/DDBJ databases">
        <title>Paraburkholderia sp. RP-4-7 isolated from soil.</title>
        <authorList>
            <person name="Dahal R.H."/>
        </authorList>
    </citation>
    <scope>NUCLEOTIDE SEQUENCE [LARGE SCALE GENOMIC DNA]</scope>
    <source>
        <strain evidence="2 3">RP-4-7</strain>
    </source>
</reference>
<gene>
    <name evidence="2" type="ORF">HHL24_34395</name>
</gene>
<evidence type="ECO:0000259" key="1">
    <source>
        <dbReference type="Pfam" id="PF15919"/>
    </source>
</evidence>
<dbReference type="RefSeq" id="WP_169489751.1">
    <property type="nucleotide sequence ID" value="NZ_JABBGJ010000047.1"/>
</dbReference>
<keyword evidence="3" id="KW-1185">Reference proteome</keyword>
<dbReference type="AlphaFoldDB" id="A0A848IMJ7"/>
<proteinExistence type="predicted"/>
<name>A0A848IMJ7_9BURK</name>
<feature type="domain" description="HicB-like antitoxin of toxin-antitoxin system" evidence="1">
    <location>
        <begin position="3"/>
        <end position="121"/>
    </location>
</feature>
<accession>A0A848IMJ7</accession>
<dbReference type="Gene3D" id="3.30.160.250">
    <property type="match status" value="1"/>
</dbReference>
<evidence type="ECO:0000313" key="2">
    <source>
        <dbReference type="EMBL" id="NMM02991.1"/>
    </source>
</evidence>
<dbReference type="InterPro" id="IPR031807">
    <property type="entry name" value="HicB-like"/>
</dbReference>
<organism evidence="2 3">
    <name type="scientific">Paraburkholderia polaris</name>
    <dbReference type="NCBI Taxonomy" id="2728848"/>
    <lineage>
        <taxon>Bacteria</taxon>
        <taxon>Pseudomonadati</taxon>
        <taxon>Pseudomonadota</taxon>
        <taxon>Betaproteobacteria</taxon>
        <taxon>Burkholderiales</taxon>
        <taxon>Burkholderiaceae</taxon>
        <taxon>Paraburkholderia</taxon>
    </lineage>
</organism>
<protein>
    <submittedName>
        <fullName evidence="2">HicB family protein</fullName>
    </submittedName>
</protein>
<dbReference type="Pfam" id="PF15919">
    <property type="entry name" value="HicB_lk_antitox"/>
    <property type="match status" value="1"/>
</dbReference>
<evidence type="ECO:0000313" key="3">
    <source>
        <dbReference type="Proteomes" id="UP000544134"/>
    </source>
</evidence>